<dbReference type="AlphaFoldDB" id="A0A9W8UHW8"/>
<dbReference type="EMBL" id="JAJHUN010000011">
    <property type="protein sequence ID" value="KAJ4145409.1"/>
    <property type="molecule type" value="Genomic_DNA"/>
</dbReference>
<evidence type="ECO:0000313" key="5">
    <source>
        <dbReference type="Proteomes" id="UP001144673"/>
    </source>
</evidence>
<dbReference type="InterPro" id="IPR003593">
    <property type="entry name" value="AAA+_ATPase"/>
</dbReference>
<dbReference type="InterPro" id="IPR017871">
    <property type="entry name" value="ABC_transporter-like_CS"/>
</dbReference>
<protein>
    <recommendedName>
        <fullName evidence="3">ABC transporter domain-containing protein</fullName>
    </recommendedName>
</protein>
<dbReference type="GO" id="GO:0042626">
    <property type="term" value="F:ATPase-coupled transmembrane transporter activity"/>
    <property type="evidence" value="ECO:0007669"/>
    <property type="project" value="TreeGrafter"/>
</dbReference>
<evidence type="ECO:0000256" key="1">
    <source>
        <dbReference type="ARBA" id="ARBA00022741"/>
    </source>
</evidence>
<dbReference type="RefSeq" id="XP_056049079.1">
    <property type="nucleotide sequence ID" value="XM_056195452.1"/>
</dbReference>
<keyword evidence="1" id="KW-0547">Nucleotide-binding</keyword>
<proteinExistence type="predicted"/>
<feature type="domain" description="ABC transporter" evidence="3">
    <location>
        <begin position="39"/>
        <end position="285"/>
    </location>
</feature>
<dbReference type="InterPro" id="IPR027417">
    <property type="entry name" value="P-loop_NTPase"/>
</dbReference>
<keyword evidence="2" id="KW-0067">ATP-binding</keyword>
<name>A0A9W8UHW8_AKAMU</name>
<dbReference type="GO" id="GO:0016020">
    <property type="term" value="C:membrane"/>
    <property type="evidence" value="ECO:0007669"/>
    <property type="project" value="TreeGrafter"/>
</dbReference>
<dbReference type="InterPro" id="IPR050173">
    <property type="entry name" value="ABC_transporter_C-like"/>
</dbReference>
<accession>A0A9W8UHW8</accession>
<reference evidence="4" key="1">
    <citation type="journal article" date="2023" name="Access Microbiol">
        <title>De-novo genome assembly for Akanthomyces muscarius, a biocontrol agent of insect agricultural pests.</title>
        <authorList>
            <person name="Erdos Z."/>
            <person name="Studholme D.J."/>
            <person name="Raymond B."/>
            <person name="Sharma M."/>
        </authorList>
    </citation>
    <scope>NUCLEOTIDE SEQUENCE</scope>
    <source>
        <strain evidence="4">Ve6</strain>
    </source>
</reference>
<dbReference type="PROSITE" id="PS50893">
    <property type="entry name" value="ABC_TRANSPORTER_2"/>
    <property type="match status" value="1"/>
</dbReference>
<dbReference type="Pfam" id="PF00005">
    <property type="entry name" value="ABC_tran"/>
    <property type="match status" value="1"/>
</dbReference>
<dbReference type="PANTHER" id="PTHR24223:SF399">
    <property type="entry name" value="ABC TRANSPORTER ATNG"/>
    <property type="match status" value="1"/>
</dbReference>
<evidence type="ECO:0000256" key="2">
    <source>
        <dbReference type="ARBA" id="ARBA00022840"/>
    </source>
</evidence>
<sequence length="285" mass="32461">METSIGSLSRLQDFLNNTPTEVRKETIDLPEKWPQTGKVEFRNVVARYKSDNRDQQPPVLQNVSLQIPPGKKIGVMGRTGSGKSSLLYSLLGFLEYEGTIEVDGVDISTAQPDQLRSRIITISQDVVELDGTIRDNLLPFEKTWPDKMNLIRDEKEKAELERKDQIVQETLVRLGIWEQLQPKGGLEASLEDAGYSQGERQLFCIARAVVRRRLTDSRLVLVDEATASVDTWRDQIVRQMMVSYFRGCTIIVVAHREETIADSNRTVHMASGHIEKVEDWDNYQD</sequence>
<comment type="caution">
    <text evidence="4">The sequence shown here is derived from an EMBL/GenBank/DDBJ whole genome shotgun (WGS) entry which is preliminary data.</text>
</comment>
<dbReference type="InterPro" id="IPR003439">
    <property type="entry name" value="ABC_transporter-like_ATP-bd"/>
</dbReference>
<dbReference type="Gene3D" id="3.40.50.300">
    <property type="entry name" value="P-loop containing nucleotide triphosphate hydrolases"/>
    <property type="match status" value="1"/>
</dbReference>
<dbReference type="GO" id="GO:0005524">
    <property type="term" value="F:ATP binding"/>
    <property type="evidence" value="ECO:0007669"/>
    <property type="project" value="UniProtKB-KW"/>
</dbReference>
<evidence type="ECO:0000313" key="4">
    <source>
        <dbReference type="EMBL" id="KAJ4145409.1"/>
    </source>
</evidence>
<dbReference type="SMART" id="SM00382">
    <property type="entry name" value="AAA"/>
    <property type="match status" value="1"/>
</dbReference>
<dbReference type="PROSITE" id="PS00211">
    <property type="entry name" value="ABC_TRANSPORTER_1"/>
    <property type="match status" value="1"/>
</dbReference>
<dbReference type="GeneID" id="80891420"/>
<dbReference type="Proteomes" id="UP001144673">
    <property type="component" value="Chromosome 2"/>
</dbReference>
<evidence type="ECO:0000259" key="3">
    <source>
        <dbReference type="PROSITE" id="PS50893"/>
    </source>
</evidence>
<dbReference type="GO" id="GO:0016887">
    <property type="term" value="F:ATP hydrolysis activity"/>
    <property type="evidence" value="ECO:0007669"/>
    <property type="project" value="InterPro"/>
</dbReference>
<dbReference type="SUPFAM" id="SSF52540">
    <property type="entry name" value="P-loop containing nucleoside triphosphate hydrolases"/>
    <property type="match status" value="1"/>
</dbReference>
<dbReference type="KEGG" id="amus:LMH87_004261"/>
<dbReference type="PANTHER" id="PTHR24223">
    <property type="entry name" value="ATP-BINDING CASSETTE SUB-FAMILY C"/>
    <property type="match status" value="1"/>
</dbReference>
<organism evidence="4 5">
    <name type="scientific">Akanthomyces muscarius</name>
    <name type="common">Entomopathogenic fungus</name>
    <name type="synonym">Lecanicillium muscarium</name>
    <dbReference type="NCBI Taxonomy" id="2231603"/>
    <lineage>
        <taxon>Eukaryota</taxon>
        <taxon>Fungi</taxon>
        <taxon>Dikarya</taxon>
        <taxon>Ascomycota</taxon>
        <taxon>Pezizomycotina</taxon>
        <taxon>Sordariomycetes</taxon>
        <taxon>Hypocreomycetidae</taxon>
        <taxon>Hypocreales</taxon>
        <taxon>Cordycipitaceae</taxon>
        <taxon>Akanthomyces</taxon>
    </lineage>
</organism>
<keyword evidence="5" id="KW-1185">Reference proteome</keyword>
<gene>
    <name evidence="4" type="ORF">LMH87_004261</name>
</gene>